<proteinExistence type="predicted"/>
<reference evidence="2" key="1">
    <citation type="journal article" date="2019" name="Int. J. Syst. Evol. Microbiol.">
        <title>The Global Catalogue of Microorganisms (GCM) 10K type strain sequencing project: providing services to taxonomists for standard genome sequencing and annotation.</title>
        <authorList>
            <consortium name="The Broad Institute Genomics Platform"/>
            <consortium name="The Broad Institute Genome Sequencing Center for Infectious Disease"/>
            <person name="Wu L."/>
            <person name="Ma J."/>
        </authorList>
    </citation>
    <scope>NUCLEOTIDE SEQUENCE [LARGE SCALE GENOMIC DNA]</scope>
    <source>
        <strain evidence="2">CCUG 59778</strain>
    </source>
</reference>
<dbReference type="Proteomes" id="UP001596157">
    <property type="component" value="Unassembled WGS sequence"/>
</dbReference>
<dbReference type="RefSeq" id="WP_378250593.1">
    <property type="nucleotide sequence ID" value="NZ_JBHSKF010000018.1"/>
</dbReference>
<organism evidence="1 2">
    <name type="scientific">Actinokineospora guangxiensis</name>
    <dbReference type="NCBI Taxonomy" id="1490288"/>
    <lineage>
        <taxon>Bacteria</taxon>
        <taxon>Bacillati</taxon>
        <taxon>Actinomycetota</taxon>
        <taxon>Actinomycetes</taxon>
        <taxon>Pseudonocardiales</taxon>
        <taxon>Pseudonocardiaceae</taxon>
        <taxon>Actinokineospora</taxon>
    </lineage>
</organism>
<comment type="caution">
    <text evidence="1">The sequence shown here is derived from an EMBL/GenBank/DDBJ whole genome shotgun (WGS) entry which is preliminary data.</text>
</comment>
<gene>
    <name evidence="1" type="ORF">ACFPM7_26890</name>
</gene>
<sequence>MTTTDAMNATALSGLVDILDSVREHLSVFGGLAVPVQVSLAPKTLGTVVSAQLSGGGELTRLAALLLDWADTLTDVTVRAWYPSAGTLHVYVLGRLTDGLPVQVWGGADLADGQRPVTGCETWRDEIDPGHLLRWAVA</sequence>
<keyword evidence="2" id="KW-1185">Reference proteome</keyword>
<accession>A0ABW0ETS1</accession>
<name>A0ABW0ETS1_9PSEU</name>
<evidence type="ECO:0000313" key="1">
    <source>
        <dbReference type="EMBL" id="MFC5290697.1"/>
    </source>
</evidence>
<dbReference type="EMBL" id="JBHSKF010000018">
    <property type="protein sequence ID" value="MFC5290697.1"/>
    <property type="molecule type" value="Genomic_DNA"/>
</dbReference>
<evidence type="ECO:0000313" key="2">
    <source>
        <dbReference type="Proteomes" id="UP001596157"/>
    </source>
</evidence>
<protein>
    <submittedName>
        <fullName evidence="1">Uncharacterized protein</fullName>
    </submittedName>
</protein>